<reference evidence="8" key="1">
    <citation type="submission" date="2023-08" db="EMBL/GenBank/DDBJ databases">
        <title>Chromosome-level Genome Assembly of mud carp (Cirrhinus molitorella).</title>
        <authorList>
            <person name="Liu H."/>
        </authorList>
    </citation>
    <scope>NUCLEOTIDE SEQUENCE</scope>
    <source>
        <strain evidence="8">Prfri</strain>
        <tissue evidence="8">Muscle</tissue>
    </source>
</reference>
<comment type="subcellular location">
    <subcellularLocation>
        <location evidence="1">Cytoplasm</location>
        <location evidence="1">Cytosol</location>
    </subcellularLocation>
</comment>
<dbReference type="Gene3D" id="1.10.533.10">
    <property type="entry name" value="Death Domain, Fas"/>
    <property type="match status" value="2"/>
</dbReference>
<dbReference type="InterPro" id="IPR004020">
    <property type="entry name" value="DAPIN"/>
</dbReference>
<organism evidence="8 9">
    <name type="scientific">Cirrhinus molitorella</name>
    <name type="common">mud carp</name>
    <dbReference type="NCBI Taxonomy" id="172907"/>
    <lineage>
        <taxon>Eukaryota</taxon>
        <taxon>Metazoa</taxon>
        <taxon>Chordata</taxon>
        <taxon>Craniata</taxon>
        <taxon>Vertebrata</taxon>
        <taxon>Euteleostomi</taxon>
        <taxon>Actinopterygii</taxon>
        <taxon>Neopterygii</taxon>
        <taxon>Teleostei</taxon>
        <taxon>Ostariophysi</taxon>
        <taxon>Cypriniformes</taxon>
        <taxon>Cyprinidae</taxon>
        <taxon>Labeoninae</taxon>
        <taxon>Labeonini</taxon>
        <taxon>Cirrhinus</taxon>
    </lineage>
</organism>
<evidence type="ECO:0000256" key="5">
    <source>
        <dbReference type="ARBA" id="ARBA00023198"/>
    </source>
</evidence>
<dbReference type="PANTHER" id="PTHR46985:SF2">
    <property type="entry name" value="APOPTOSIS-ASSOCIATED SPECK-LIKE PROTEIN CONTAINING A CARD"/>
    <property type="match status" value="1"/>
</dbReference>
<name>A0AA88TTX4_9TELE</name>
<keyword evidence="4" id="KW-0391">Immunity</keyword>
<evidence type="ECO:0000256" key="4">
    <source>
        <dbReference type="ARBA" id="ARBA00022859"/>
    </source>
</evidence>
<dbReference type="PROSITE" id="PS50209">
    <property type="entry name" value="CARD"/>
    <property type="match status" value="1"/>
</dbReference>
<dbReference type="Pfam" id="PF02758">
    <property type="entry name" value="PYRIN"/>
    <property type="match status" value="1"/>
</dbReference>
<evidence type="ECO:0000256" key="2">
    <source>
        <dbReference type="ARBA" id="ARBA00022490"/>
    </source>
</evidence>
<evidence type="ECO:0008006" key="10">
    <source>
        <dbReference type="Google" id="ProtNLM"/>
    </source>
</evidence>
<keyword evidence="5" id="KW-0395">Inflammatory response</keyword>
<evidence type="ECO:0000256" key="3">
    <source>
        <dbReference type="ARBA" id="ARBA00022588"/>
    </source>
</evidence>
<keyword evidence="9" id="KW-1185">Reference proteome</keyword>
<dbReference type="EMBL" id="JAUYZG010000004">
    <property type="protein sequence ID" value="KAK2909510.1"/>
    <property type="molecule type" value="Genomic_DNA"/>
</dbReference>
<comment type="caution">
    <text evidence="8">The sequence shown here is derived from an EMBL/GenBank/DDBJ whole genome shotgun (WGS) entry which is preliminary data.</text>
</comment>
<evidence type="ECO:0000313" key="8">
    <source>
        <dbReference type="EMBL" id="KAK2909510.1"/>
    </source>
</evidence>
<keyword evidence="2" id="KW-0963">Cytoplasm</keyword>
<proteinExistence type="predicted"/>
<protein>
    <recommendedName>
        <fullName evidence="10">Apoptosis-associated speck-like protein containing a CARD</fullName>
    </recommendedName>
</protein>
<dbReference type="InterPro" id="IPR051249">
    <property type="entry name" value="NLRP_Inflammasome"/>
</dbReference>
<dbReference type="GO" id="GO:0045087">
    <property type="term" value="P:innate immune response"/>
    <property type="evidence" value="ECO:0007669"/>
    <property type="project" value="UniProtKB-KW"/>
</dbReference>
<dbReference type="GO" id="GO:0005829">
    <property type="term" value="C:cytosol"/>
    <property type="evidence" value="ECO:0007669"/>
    <property type="project" value="UniProtKB-SubCell"/>
</dbReference>
<feature type="domain" description="Pyrin" evidence="7">
    <location>
        <begin position="1"/>
        <end position="85"/>
    </location>
</feature>
<evidence type="ECO:0000259" key="6">
    <source>
        <dbReference type="PROSITE" id="PS50209"/>
    </source>
</evidence>
<accession>A0AA88TTX4</accession>
<dbReference type="GO" id="GO:0042981">
    <property type="term" value="P:regulation of apoptotic process"/>
    <property type="evidence" value="ECO:0007669"/>
    <property type="project" value="InterPro"/>
</dbReference>
<evidence type="ECO:0000259" key="7">
    <source>
        <dbReference type="PROSITE" id="PS50824"/>
    </source>
</evidence>
<evidence type="ECO:0000256" key="1">
    <source>
        <dbReference type="ARBA" id="ARBA00004514"/>
    </source>
</evidence>
<dbReference type="GO" id="GO:0006954">
    <property type="term" value="P:inflammatory response"/>
    <property type="evidence" value="ECO:0007669"/>
    <property type="project" value="UniProtKB-KW"/>
</dbReference>
<evidence type="ECO:0000313" key="9">
    <source>
        <dbReference type="Proteomes" id="UP001187343"/>
    </source>
</evidence>
<feature type="domain" description="CARD" evidence="6">
    <location>
        <begin position="117"/>
        <end position="193"/>
    </location>
</feature>
<dbReference type="SMART" id="SM01289">
    <property type="entry name" value="PYRIN"/>
    <property type="match status" value="1"/>
</dbReference>
<gene>
    <name evidence="8" type="ORF">Q8A67_005347</name>
</gene>
<keyword evidence="3" id="KW-0399">Innate immunity</keyword>
<sequence>MASVKELLVNSLKELLGAELKTFQWHLKNGGHASASEMEKADILNTVDKLVESFGPEEAVKMTVAILRKMNKNYLATQLEERSAKNQKDELNPKRVEPCLNTVADKAHIFNNRWPDLIQRVKNVNIIADKLLQQKIIHEEQYSKITHDNLTPADSMRKMCAIIRSQSDNVKAKFISVLQQEEPYLFEELSKSTP</sequence>
<dbReference type="AlphaFoldDB" id="A0AA88TTX4"/>
<dbReference type="Proteomes" id="UP001187343">
    <property type="component" value="Unassembled WGS sequence"/>
</dbReference>
<dbReference type="InterPro" id="IPR001315">
    <property type="entry name" value="CARD"/>
</dbReference>
<dbReference type="PANTHER" id="PTHR46985">
    <property type="entry name" value="NACHT, LRR AND PYD DOMAINS-CONTAINING PROTEIN 1"/>
    <property type="match status" value="1"/>
</dbReference>
<dbReference type="InterPro" id="IPR011029">
    <property type="entry name" value="DEATH-like_dom_sf"/>
</dbReference>
<dbReference type="SUPFAM" id="SSF47986">
    <property type="entry name" value="DEATH domain"/>
    <property type="match status" value="2"/>
</dbReference>
<dbReference type="CDD" id="cd08321">
    <property type="entry name" value="Pyrin_ASC-like"/>
    <property type="match status" value="1"/>
</dbReference>
<dbReference type="PROSITE" id="PS50824">
    <property type="entry name" value="DAPIN"/>
    <property type="match status" value="1"/>
</dbReference>
<dbReference type="Pfam" id="PF00619">
    <property type="entry name" value="CARD"/>
    <property type="match status" value="1"/>
</dbReference>